<evidence type="ECO:0000256" key="4">
    <source>
        <dbReference type="PROSITE-ProRule" id="PRU00023"/>
    </source>
</evidence>
<feature type="domain" description="DUF676" evidence="5">
    <location>
        <begin position="66"/>
        <end position="260"/>
    </location>
</feature>
<name>A0A1D9PXL6_SCLS1</name>
<feature type="repeat" description="ANK" evidence="4">
    <location>
        <begin position="856"/>
        <end position="888"/>
    </location>
</feature>
<comment type="similarity">
    <text evidence="1">Belongs to the putative lipase ROG1 family.</text>
</comment>
<evidence type="ECO:0000259" key="5">
    <source>
        <dbReference type="Pfam" id="PF05057"/>
    </source>
</evidence>
<dbReference type="EMBL" id="CP017815">
    <property type="protein sequence ID" value="APA07437.1"/>
    <property type="molecule type" value="Genomic_DNA"/>
</dbReference>
<evidence type="ECO:0000313" key="7">
    <source>
        <dbReference type="EMBL" id="APA07437.1"/>
    </source>
</evidence>
<dbReference type="InterPro" id="IPR002110">
    <property type="entry name" value="Ankyrin_rpt"/>
</dbReference>
<evidence type="ECO:0000256" key="3">
    <source>
        <dbReference type="ARBA" id="ARBA00023043"/>
    </source>
</evidence>
<organism evidence="7 8">
    <name type="scientific">Sclerotinia sclerotiorum (strain ATCC 18683 / 1980 / Ss-1)</name>
    <name type="common">White mold</name>
    <name type="synonym">Whetzelinia sclerotiorum</name>
    <dbReference type="NCBI Taxonomy" id="665079"/>
    <lineage>
        <taxon>Eukaryota</taxon>
        <taxon>Fungi</taxon>
        <taxon>Dikarya</taxon>
        <taxon>Ascomycota</taxon>
        <taxon>Pezizomycotina</taxon>
        <taxon>Leotiomycetes</taxon>
        <taxon>Helotiales</taxon>
        <taxon>Sclerotiniaceae</taxon>
        <taxon>Sclerotinia</taxon>
    </lineage>
</organism>
<sequence length="1375" mass="150806">MALSLARLKFRKTRSKTATTVLSTHSSISPASDTKDSEPTERFGLFHLNPIPTVPNEEEPVYRLDVVALHGIKGDAFKTWTEKREDNKKNFWLKDQLPVELPGARIFSYGYDANVLFSRGTGTIEDFARTLLVDLMRERNHDSNQKRRIIFICHSMGGIVIKKALITAVDNGTYRNIFDSTSAILFLATPHMGSDETKLPLSIANVANGILSMRFSGRVRDDLIMPLARDSPVLRDIQQKFKERKLYEGLMIASFQEQVICTGLKGLVVDKESALLHIPNERAVPMNRDHRNICRFSGPESKSYQRVCGILKEYADKANMTVQPELTSDDKAVLSSIHYPEMEQRRHNTNGAYPGTCTWILKEPAYLRWKAAQRSLIWIKGKPGAGKSTLMAYILSNIRHYDSGQLVLNFFFHGRGSPLQKSPEGMYRELLHQLYLQAFPIRKLLRKSFIQKNAPGKSENDCVWTEDELKEWLFNAITQIAKSQPVVLYVDALDEAGDDNARILINYFDDMKKRVTADNGFLKICVSCRHYPNVSLSDGFEVNVENHNKPDITVFVHAELVSKIRNWDNDPVAIEGREKMEAAIVKKSLGVFQWVKLVVSKVAYELNEGASLKDIHLMLEKLNIDPRHCSLDEPLQQEKLSCRDVEGFVETDARMKILTKSLSGGLVEVVLYTSGEYMVQFIHQTVVDFVSSEGLKFLFATIGDPSSDGSLRHKSEISDDEIIGRSQDRLARTCTNYFRSGELALQGKSEDLSPDEMEAQYKTKAFGVYAHESWLKHAELAERRGVLQDSILQEIETYDLLKIWLNFSHAPPESNYFGHDAPDEVKLLHMFAAVNLQGPTKTLLGRGVSAMAANSCNTTAMHYAAANGHVELVQMLVEAGAGASIYQSDDNYNTPVQLAARKGHEKVVKFLLEKGADIDGDSAGANALQAAARAGMKDMVLFLLKAGAAVNAPSGIKGDALQSAASEGRVEIVKLLLENGATFQDHKDSLFGNPLSAAAHKGSRELVDLFLEMGVSINISGGRYGTPLQSAINAQHLRPNIEFIRYLLSKGAEINAQGGQDGSALQAAVNRHGRRLEPHMVEITHLLLEKGANVNIGGGAAGGVLQAAAASGHDELVQLFIEYGASIDSSEGLYGSALTNACYHGHKSTVQLLLRAGAKMYSDQPLEHNTPLEEAAEGGYTEIVKILLDAGADVSDTGADRLALHSAVKDKTIFELILNHGANIHASGGRYGNVLQAAAKGGNVEVMAICLDYGVDINKDGGGFGNALQAAIISGREAFTYLLNRGADPFLVGGKFGTALQTAAYQGAVEIVETLLGLGVTDAEGGFWGSALEAAEHGIGNAADKNVIINLLEVQGGGIRLPFPDKKSSRAQEER</sequence>
<dbReference type="InterPro" id="IPR056884">
    <property type="entry name" value="NPHP3-like_N"/>
</dbReference>
<feature type="repeat" description="ANK" evidence="4">
    <location>
        <begin position="923"/>
        <end position="955"/>
    </location>
</feature>
<feature type="repeat" description="ANK" evidence="4">
    <location>
        <begin position="891"/>
        <end position="923"/>
    </location>
</feature>
<dbReference type="InterPro" id="IPR036770">
    <property type="entry name" value="Ankyrin_rpt-contain_sf"/>
</dbReference>
<dbReference type="Pfam" id="PF05057">
    <property type="entry name" value="DUF676"/>
    <property type="match status" value="1"/>
</dbReference>
<dbReference type="Pfam" id="PF12796">
    <property type="entry name" value="Ank_2"/>
    <property type="match status" value="4"/>
</dbReference>
<dbReference type="VEuPathDB" id="FungiDB:sscle_02g022070"/>
<evidence type="ECO:0000313" key="8">
    <source>
        <dbReference type="Proteomes" id="UP000177798"/>
    </source>
</evidence>
<feature type="repeat" description="ANK" evidence="4">
    <location>
        <begin position="960"/>
        <end position="988"/>
    </location>
</feature>
<feature type="repeat" description="ANK" evidence="4">
    <location>
        <begin position="1105"/>
        <end position="1132"/>
    </location>
</feature>
<dbReference type="InterPro" id="IPR029058">
    <property type="entry name" value="AB_hydrolase_fold"/>
</dbReference>
<evidence type="ECO:0000256" key="1">
    <source>
        <dbReference type="ARBA" id="ARBA00007920"/>
    </source>
</evidence>
<dbReference type="InterPro" id="IPR007751">
    <property type="entry name" value="DUF676_lipase-like"/>
</dbReference>
<dbReference type="Pfam" id="PF24883">
    <property type="entry name" value="NPHP3_N"/>
    <property type="match status" value="1"/>
</dbReference>
<dbReference type="SUPFAM" id="SSF53474">
    <property type="entry name" value="alpha/beta-Hydrolases"/>
    <property type="match status" value="1"/>
</dbReference>
<dbReference type="PROSITE" id="PS50297">
    <property type="entry name" value="ANK_REP_REGION"/>
    <property type="match status" value="4"/>
</dbReference>
<dbReference type="Gene3D" id="3.40.50.1820">
    <property type="entry name" value="alpha/beta hydrolase"/>
    <property type="match status" value="1"/>
</dbReference>
<dbReference type="SMART" id="SM00248">
    <property type="entry name" value="ANK"/>
    <property type="match status" value="13"/>
</dbReference>
<proteinExistence type="inferred from homology"/>
<dbReference type="Gene3D" id="3.40.50.300">
    <property type="entry name" value="P-loop containing nucleotide triphosphate hydrolases"/>
    <property type="match status" value="1"/>
</dbReference>
<dbReference type="OrthoDB" id="7464126at2759"/>
<dbReference type="SUPFAM" id="SSF52540">
    <property type="entry name" value="P-loop containing nucleoside triphosphate hydrolases"/>
    <property type="match status" value="1"/>
</dbReference>
<dbReference type="PRINTS" id="PR01415">
    <property type="entry name" value="ANKYRIN"/>
</dbReference>
<feature type="repeat" description="ANK" evidence="4">
    <location>
        <begin position="1167"/>
        <end position="1199"/>
    </location>
</feature>
<keyword evidence="3 4" id="KW-0040">ANK repeat</keyword>
<dbReference type="Proteomes" id="UP000177798">
    <property type="component" value="Chromosome 2"/>
</dbReference>
<gene>
    <name evidence="7" type="ORF">sscle_02g022070</name>
</gene>
<dbReference type="InterPro" id="IPR027417">
    <property type="entry name" value="P-loop_NTPase"/>
</dbReference>
<keyword evidence="2" id="KW-0677">Repeat</keyword>
<dbReference type="Gene3D" id="1.25.40.20">
    <property type="entry name" value="Ankyrin repeat-containing domain"/>
    <property type="match status" value="3"/>
</dbReference>
<dbReference type="SUPFAM" id="SSF48403">
    <property type="entry name" value="Ankyrin repeat"/>
    <property type="match status" value="2"/>
</dbReference>
<dbReference type="PANTHER" id="PTHR24126">
    <property type="entry name" value="ANKYRIN REPEAT, PH AND SEC7 DOMAIN CONTAINING PROTEIN SECG-RELATED"/>
    <property type="match status" value="1"/>
</dbReference>
<feature type="domain" description="Nephrocystin 3-like N-terminal" evidence="6">
    <location>
        <begin position="355"/>
        <end position="529"/>
    </location>
</feature>
<protein>
    <submittedName>
        <fullName evidence="7">Uncharacterized protein</fullName>
    </submittedName>
</protein>
<reference evidence="8" key="1">
    <citation type="journal article" date="2017" name="Genome Biol. Evol.">
        <title>The complete genome sequence of the phytopathogenic fungus Sclerotinia sclerotiorum reveals insights into the genome architecture of broad host range pathogens.</title>
        <authorList>
            <person name="Derbyshire M."/>
            <person name="Denton-Giles M."/>
            <person name="Hegedus D."/>
            <person name="Seifbarghy S."/>
            <person name="Rollins J."/>
            <person name="van Kan J."/>
            <person name="Seidl M.F."/>
            <person name="Faino L."/>
            <person name="Mbengue M."/>
            <person name="Navaud O."/>
            <person name="Raffaele S."/>
            <person name="Hammond-Kosack K."/>
            <person name="Heard S."/>
            <person name="Oliver R."/>
        </authorList>
    </citation>
    <scope>NUCLEOTIDE SEQUENCE [LARGE SCALE GENOMIC DNA]</scope>
    <source>
        <strain evidence="8">ATCC 18683 / 1980 / Ss-1</strain>
    </source>
</reference>
<dbReference type="PANTHER" id="PTHR24126:SF14">
    <property type="entry name" value="ANK_REP_REGION DOMAIN-CONTAINING PROTEIN"/>
    <property type="match status" value="1"/>
</dbReference>
<feature type="repeat" description="ANK" evidence="4">
    <location>
        <begin position="1023"/>
        <end position="1059"/>
    </location>
</feature>
<dbReference type="PROSITE" id="PS50088">
    <property type="entry name" value="ANK_REPEAT"/>
    <property type="match status" value="7"/>
</dbReference>
<evidence type="ECO:0000259" key="6">
    <source>
        <dbReference type="Pfam" id="PF24883"/>
    </source>
</evidence>
<evidence type="ECO:0000256" key="2">
    <source>
        <dbReference type="ARBA" id="ARBA00022737"/>
    </source>
</evidence>
<accession>A0A1D9PXL6</accession>